<evidence type="ECO:0000256" key="1">
    <source>
        <dbReference type="ARBA" id="ARBA00004167"/>
    </source>
</evidence>
<evidence type="ECO:0000259" key="6">
    <source>
        <dbReference type="Pfam" id="PF04357"/>
    </source>
</evidence>
<sequence length="1481" mass="166091">MVLGIAFTLPFVQTRIGNYATNALNEKYKIHINVEQVSLTVFGGVKLKRVIILDHHKDTLIYANRIKTSILDWEKLMNVNLIFGDIDLDGAYFNMKTYKNEKHSNLDVFVAAFDSGKPPSKASEEHFLLTATKVKITNGHYSLIDENRENPKDVDFTKINLAATALRIYGAEVSTTVNKLSFQDHRGIFVEDLTTKFSYNSKHIKLENLDLLTKESKLKGSVTMNYEIEDFAHFTDKVEFDIKLEKTTSLASNDIRAFYSELGKNQHFKIKGRIKGPLNNLVLTNFKLVDSKKSQIIGAINFKNLFPSKGKEFYMNGKFARLSTNYDDLVTILPNVLGKRLPVILKKLGTINLVGKAQVTTTSLDARFAMTTQLGKVNSDLRIEDMNLTDKASYVGNIVLDDFDLGTFLDRKDVGRASLNLDVVGKGFSEKYLNTSLQGDVTQINYNKYTYSNVVLNGNFNKGLYKGLVSVKDPNLNMDFDGLVDLSKKESRYDFHINVENADLKKLNFMKDSISIFKGDVVVQVSGNSIDNLKGDVFINKTTYQNVKATYVFDDFYIKSTFDADQVRTITVNSPDIVEGEIVGKYQFNQLQNLVLNSLGSLYTNFKPVKVKKGQFLKFNFTIYNKIIEIFYPEISIGANTIVKGNINSDNQEFKLNFNSPKITASANTFDNIRIKIDNKNPLYNAYVELDSIKTKHYKIRDFSLINVTMKDTLFFRSEFKGGTKGQDYFNLNLYHTINKDNNNVVGLNKSEVKIKDYLWFLNEKETPNNQIVFDKSFKNFNFDNIILTHENQEISFMGDIKGSTYKDLKVNIKNVDLNQITPADPKFVFNGNLNAVVNYKQNNAVYQPTASIQIDSLNINKIDMGNLNFDIAGDENLKKFNLNANLQNENMESFNVNGNFEIVDKETILDLNLKLDKFNLGILSNLGGEVISNIRGFASGNASIGGSVKKPDINGRLYVDNAGLTIPYLNVDYALNNKTVVDLTDEKFLFRNDILTDTKYGTKGVLNGSIEHKDFSDWKLDLAVSSKRLLVLDTKDSEDAAYYGVAFINGLATIKGPTDGLFIKVDAKSESGSSLKIPINNAESISDNDFIHFLNAKEKFNIKKGIVDNSRNYKGLELEFDLDITPNAEVEVILDRNSGHGMKGRGNGTLLFKINTLGKFQMWGDFQAYEGTYNFKYGGIIDKKFSVKKGGYISWEGNPMKARLNLEAIYRTSANPAVLLENSSFNKKVDVSVVIGLRGDLTSPDPDFNFEFPTVSNVLKSEIEYKLNDKDVRQTQALYLLSTGSFLSADGVSNSALSQNAFETAKGLLSGIIHSDDEKFKVNIDIISADKTIGAEADGRFVASISSKINERITINGKVGVPFGGVSQAAVVGDVEILYRVNEDGTVNLRFFNKENDISYIGEGIGYTQGVGVSYEVDFDTFKELVNKIFKNQKIEKAPKSNAVDEDSTIDMERYNGSKPKKTNATEQKSNQEGIIPEED</sequence>
<proteinExistence type="predicted"/>
<evidence type="ECO:0000256" key="2">
    <source>
        <dbReference type="ARBA" id="ARBA00022692"/>
    </source>
</evidence>
<keyword evidence="8" id="KW-1185">Reference proteome</keyword>
<organism evidence="7 8">
    <name type="scientific">Flavobacterium fluvii</name>
    <dbReference type="NCBI Taxonomy" id="468056"/>
    <lineage>
        <taxon>Bacteria</taxon>
        <taxon>Pseudomonadati</taxon>
        <taxon>Bacteroidota</taxon>
        <taxon>Flavobacteriia</taxon>
        <taxon>Flavobacteriales</taxon>
        <taxon>Flavobacteriaceae</taxon>
        <taxon>Flavobacterium</taxon>
    </lineage>
</organism>
<name>A0A1M5LBJ4_9FLAO</name>
<dbReference type="Pfam" id="PF04357">
    <property type="entry name" value="TamB"/>
    <property type="match status" value="1"/>
</dbReference>
<comment type="subcellular location">
    <subcellularLocation>
        <location evidence="1">Membrane</location>
        <topology evidence="1">Single-pass membrane protein</topology>
    </subcellularLocation>
</comment>
<keyword evidence="4" id="KW-0472">Membrane</keyword>
<protein>
    <recommendedName>
        <fullName evidence="6">Translocation and assembly module TamB C-terminal domain-containing protein</fullName>
    </recommendedName>
</protein>
<dbReference type="InterPro" id="IPR007452">
    <property type="entry name" value="TamB_C"/>
</dbReference>
<feature type="domain" description="Translocation and assembly module TamB C-terminal" evidence="6">
    <location>
        <begin position="996"/>
        <end position="1420"/>
    </location>
</feature>
<feature type="region of interest" description="Disordered" evidence="5">
    <location>
        <begin position="1438"/>
        <end position="1481"/>
    </location>
</feature>
<dbReference type="GO" id="GO:0009306">
    <property type="term" value="P:protein secretion"/>
    <property type="evidence" value="ECO:0007669"/>
    <property type="project" value="InterPro"/>
</dbReference>
<gene>
    <name evidence="7" type="ORF">SAMN05443549_105132</name>
</gene>
<dbReference type="RefSeq" id="WP_317614996.1">
    <property type="nucleotide sequence ID" value="NZ_FQWB01000005.1"/>
</dbReference>
<evidence type="ECO:0000313" key="7">
    <source>
        <dbReference type="EMBL" id="SHG61783.1"/>
    </source>
</evidence>
<keyword evidence="3" id="KW-1133">Transmembrane helix</keyword>
<evidence type="ECO:0000256" key="4">
    <source>
        <dbReference type="ARBA" id="ARBA00023136"/>
    </source>
</evidence>
<dbReference type="GO" id="GO:0005886">
    <property type="term" value="C:plasma membrane"/>
    <property type="evidence" value="ECO:0007669"/>
    <property type="project" value="InterPro"/>
</dbReference>
<evidence type="ECO:0000313" key="8">
    <source>
        <dbReference type="Proteomes" id="UP000184516"/>
    </source>
</evidence>
<feature type="compositionally biased region" description="Polar residues" evidence="5">
    <location>
        <begin position="1464"/>
        <end position="1474"/>
    </location>
</feature>
<accession>A0A1M5LBJ4</accession>
<evidence type="ECO:0000256" key="5">
    <source>
        <dbReference type="SAM" id="MobiDB-lite"/>
    </source>
</evidence>
<reference evidence="8" key="1">
    <citation type="submission" date="2016-11" db="EMBL/GenBank/DDBJ databases">
        <authorList>
            <person name="Varghese N."/>
            <person name="Submissions S."/>
        </authorList>
    </citation>
    <scope>NUCLEOTIDE SEQUENCE [LARGE SCALE GENOMIC DNA]</scope>
    <source>
        <strain evidence="8">DSM 19978</strain>
    </source>
</reference>
<keyword evidence="2" id="KW-0812">Transmembrane</keyword>
<dbReference type="Proteomes" id="UP000184516">
    <property type="component" value="Unassembled WGS sequence"/>
</dbReference>
<dbReference type="EMBL" id="FQWB01000005">
    <property type="protein sequence ID" value="SHG61783.1"/>
    <property type="molecule type" value="Genomic_DNA"/>
</dbReference>
<evidence type="ECO:0000256" key="3">
    <source>
        <dbReference type="ARBA" id="ARBA00022989"/>
    </source>
</evidence>
<dbReference type="STRING" id="468056.SAMN05443549_105132"/>